<dbReference type="PANTHER" id="PTHR46847:SF1">
    <property type="entry name" value="D-ALLOSE-BINDING PERIPLASMIC PROTEIN-RELATED"/>
    <property type="match status" value="1"/>
</dbReference>
<feature type="signal peptide" evidence="4">
    <location>
        <begin position="1"/>
        <end position="25"/>
    </location>
</feature>
<dbReference type="GO" id="GO:0030313">
    <property type="term" value="C:cell envelope"/>
    <property type="evidence" value="ECO:0007669"/>
    <property type="project" value="UniProtKB-SubCell"/>
</dbReference>
<sequence>MKKKTFLKSMMAATLLTLASGSVLASNGLIAIITPSHDNPFFKAGAEGAREKAEELGYDTLSASHDGDVNKQNQLIETAIARQAKAVVLDNADSEASVGSLERLKAAGIPAFLYDREVNKTGVVVTQIVSNNFQGAQLAGEKFAELMGDGGKYVELMGPESDTNAQVRSAGFHDILDNFPEFEMAAQQSANWSQTEAFSRVESILQANPDIKGIITGNDSMALGAEAALQAAGRDDVFIVGFDGLDYARDSILKGGNIKATVMQPAYAQAQRVVEQADKYIRTGSTGMPEKQLMDCVLIDSSNAARLDNFSLKQ</sequence>
<protein>
    <submittedName>
        <fullName evidence="6">D-ribose ABC transporter substrate-binding protein</fullName>
    </submittedName>
</protein>
<evidence type="ECO:0000256" key="2">
    <source>
        <dbReference type="ARBA" id="ARBA00007639"/>
    </source>
</evidence>
<feature type="chain" id="PRO_5041457434" evidence="4">
    <location>
        <begin position="26"/>
        <end position="314"/>
    </location>
</feature>
<gene>
    <name evidence="6" type="ORF">OQ287_08465</name>
</gene>
<dbReference type="RefSeq" id="WP_250935230.1">
    <property type="nucleotide sequence ID" value="NZ_JAMLJK010000001.1"/>
</dbReference>
<comment type="subcellular location">
    <subcellularLocation>
        <location evidence="1">Cell envelope</location>
    </subcellularLocation>
</comment>
<evidence type="ECO:0000256" key="3">
    <source>
        <dbReference type="ARBA" id="ARBA00022729"/>
    </source>
</evidence>
<dbReference type="CDD" id="cd19967">
    <property type="entry name" value="PBP1_TmRBP-like"/>
    <property type="match status" value="1"/>
</dbReference>
<comment type="caution">
    <text evidence="6">The sequence shown here is derived from an EMBL/GenBank/DDBJ whole genome shotgun (WGS) entry which is preliminary data.</text>
</comment>
<dbReference type="EMBL" id="JAPIVE010000002">
    <property type="protein sequence ID" value="MCX2524272.1"/>
    <property type="molecule type" value="Genomic_DNA"/>
</dbReference>
<dbReference type="GO" id="GO:0055085">
    <property type="term" value="P:transmembrane transport"/>
    <property type="evidence" value="ECO:0007669"/>
    <property type="project" value="UniProtKB-ARBA"/>
</dbReference>
<name>A0AA42CU41_9GAMM</name>
<reference evidence="6" key="1">
    <citation type="submission" date="2022-11" db="EMBL/GenBank/DDBJ databases">
        <title>Larsenimonas rhizosphaerae sp. nov., isolated from a tidal mudflat.</title>
        <authorList>
            <person name="Lee S.D."/>
            <person name="Kim I.S."/>
        </authorList>
    </citation>
    <scope>NUCLEOTIDE SEQUENCE</scope>
    <source>
        <strain evidence="6">GH2-1</strain>
    </source>
</reference>
<accession>A0AA42CU41</accession>
<evidence type="ECO:0000313" key="6">
    <source>
        <dbReference type="EMBL" id="MCX2524272.1"/>
    </source>
</evidence>
<proteinExistence type="inferred from homology"/>
<evidence type="ECO:0000313" key="7">
    <source>
        <dbReference type="Proteomes" id="UP001165678"/>
    </source>
</evidence>
<comment type="similarity">
    <text evidence="2">Belongs to the bacterial solute-binding protein 2 family.</text>
</comment>
<feature type="domain" description="Periplasmic binding protein" evidence="5">
    <location>
        <begin position="30"/>
        <end position="282"/>
    </location>
</feature>
<evidence type="ECO:0000256" key="4">
    <source>
        <dbReference type="SAM" id="SignalP"/>
    </source>
</evidence>
<dbReference type="GO" id="GO:0030246">
    <property type="term" value="F:carbohydrate binding"/>
    <property type="evidence" value="ECO:0007669"/>
    <property type="project" value="UniProtKB-ARBA"/>
</dbReference>
<keyword evidence="3 4" id="KW-0732">Signal</keyword>
<evidence type="ECO:0000259" key="5">
    <source>
        <dbReference type="Pfam" id="PF13407"/>
    </source>
</evidence>
<keyword evidence="7" id="KW-1185">Reference proteome</keyword>
<dbReference type="Proteomes" id="UP001165678">
    <property type="component" value="Unassembled WGS sequence"/>
</dbReference>
<dbReference type="SUPFAM" id="SSF53822">
    <property type="entry name" value="Periplasmic binding protein-like I"/>
    <property type="match status" value="1"/>
</dbReference>
<dbReference type="InterPro" id="IPR028082">
    <property type="entry name" value="Peripla_BP_I"/>
</dbReference>
<dbReference type="PANTHER" id="PTHR46847">
    <property type="entry name" value="D-ALLOSE-BINDING PERIPLASMIC PROTEIN-RELATED"/>
    <property type="match status" value="1"/>
</dbReference>
<dbReference type="InterPro" id="IPR025997">
    <property type="entry name" value="SBP_2_dom"/>
</dbReference>
<organism evidence="6 7">
    <name type="scientific">Larsenimonas rhizosphaerae</name>
    <dbReference type="NCBI Taxonomy" id="2944682"/>
    <lineage>
        <taxon>Bacteria</taxon>
        <taxon>Pseudomonadati</taxon>
        <taxon>Pseudomonadota</taxon>
        <taxon>Gammaproteobacteria</taxon>
        <taxon>Oceanospirillales</taxon>
        <taxon>Halomonadaceae</taxon>
        <taxon>Larsenimonas</taxon>
    </lineage>
</organism>
<dbReference type="Pfam" id="PF13407">
    <property type="entry name" value="Peripla_BP_4"/>
    <property type="match status" value="1"/>
</dbReference>
<dbReference type="Gene3D" id="3.40.50.2300">
    <property type="match status" value="2"/>
</dbReference>
<dbReference type="AlphaFoldDB" id="A0AA42CU41"/>
<evidence type="ECO:0000256" key="1">
    <source>
        <dbReference type="ARBA" id="ARBA00004196"/>
    </source>
</evidence>